<dbReference type="KEGG" id="paro:CUV01_14545"/>
<dbReference type="EMBL" id="CP025408">
    <property type="protein sequence ID" value="AUH34441.1"/>
    <property type="molecule type" value="Genomic_DNA"/>
</dbReference>
<dbReference type="RefSeq" id="WP_101461103.1">
    <property type="nucleotide sequence ID" value="NZ_CP025408.1"/>
</dbReference>
<sequence length="178" mass="20266">MVEARTRDLLRGAALFTACFLAILFLRILPLNAAFIGWPGPDLGLCLTFAWVLRRPDLLPAPMIGLLFLLEDIMLYRPIGLWAAFVLAGSEAARLREARWREQPFMIEWLRVALLIGAMVLGYRVVQILFLLPVPALGQVILQYIATVASYPVVVWAARWLIGLRRVTQTEVEMMRYR</sequence>
<feature type="transmembrane region" description="Helical" evidence="1">
    <location>
        <begin position="140"/>
        <end position="162"/>
    </location>
</feature>
<keyword evidence="1" id="KW-0812">Transmembrane</keyword>
<keyword evidence="3" id="KW-1185">Reference proteome</keyword>
<evidence type="ECO:0000313" key="3">
    <source>
        <dbReference type="Proteomes" id="UP000233742"/>
    </source>
</evidence>
<feature type="transmembrane region" description="Helical" evidence="1">
    <location>
        <begin position="12"/>
        <end position="38"/>
    </location>
</feature>
<keyword evidence="1" id="KW-0472">Membrane</keyword>
<feature type="transmembrane region" description="Helical" evidence="1">
    <location>
        <begin position="58"/>
        <end position="88"/>
    </location>
</feature>
<accession>A0A2K9F5I4</accession>
<gene>
    <name evidence="2" type="ORF">CUV01_14545</name>
</gene>
<name>A0A2K9F5I4_9RHOB</name>
<reference evidence="2 3" key="1">
    <citation type="submission" date="2017-12" db="EMBL/GenBank/DDBJ databases">
        <authorList>
            <person name="Hurst M.R.H."/>
        </authorList>
    </citation>
    <scope>NUCLEOTIDE SEQUENCE [LARGE SCALE GENOMIC DNA]</scope>
    <source>
        <strain evidence="2 3">BM15</strain>
    </source>
</reference>
<protein>
    <submittedName>
        <fullName evidence="2">Rod shape-determining protein MreD</fullName>
    </submittedName>
</protein>
<keyword evidence="1" id="KW-1133">Transmembrane helix</keyword>
<dbReference type="AlphaFoldDB" id="A0A2K9F5I4"/>
<evidence type="ECO:0000256" key="1">
    <source>
        <dbReference type="SAM" id="Phobius"/>
    </source>
</evidence>
<organism evidence="2 3">
    <name type="scientific">Paracoccus tegillarcae</name>
    <dbReference type="NCBI Taxonomy" id="1529068"/>
    <lineage>
        <taxon>Bacteria</taxon>
        <taxon>Pseudomonadati</taxon>
        <taxon>Pseudomonadota</taxon>
        <taxon>Alphaproteobacteria</taxon>
        <taxon>Rhodobacterales</taxon>
        <taxon>Paracoccaceae</taxon>
        <taxon>Paracoccus</taxon>
    </lineage>
</organism>
<evidence type="ECO:0000313" key="2">
    <source>
        <dbReference type="EMBL" id="AUH34441.1"/>
    </source>
</evidence>
<dbReference type="Proteomes" id="UP000233742">
    <property type="component" value="Chromosome"/>
</dbReference>
<dbReference type="OrthoDB" id="7629477at2"/>
<proteinExistence type="predicted"/>
<feature type="transmembrane region" description="Helical" evidence="1">
    <location>
        <begin position="109"/>
        <end position="134"/>
    </location>
</feature>